<dbReference type="Pfam" id="PF13622">
    <property type="entry name" value="4HBT_3"/>
    <property type="match status" value="1"/>
</dbReference>
<evidence type="ECO:0000259" key="2">
    <source>
        <dbReference type="Pfam" id="PF20789"/>
    </source>
</evidence>
<dbReference type="AlphaFoldDB" id="L7VYJ7"/>
<dbReference type="PANTHER" id="PTHR38110">
    <property type="entry name" value="CHROMOSOME 23, WHOLE GENOME SHOTGUN SEQUENCE"/>
    <property type="match status" value="1"/>
</dbReference>
<dbReference type="Pfam" id="PF20789">
    <property type="entry name" value="4HBT_3C"/>
    <property type="match status" value="1"/>
</dbReference>
<name>L7VYJ7_9BACT</name>
<evidence type="ECO:0000313" key="3">
    <source>
        <dbReference type="EMBL" id="AGC72516.1"/>
    </source>
</evidence>
<dbReference type="InterPro" id="IPR042171">
    <property type="entry name" value="Acyl-CoA_hotdog"/>
</dbReference>
<protein>
    <submittedName>
        <fullName evidence="3">TesB-like acyl-CoA thioesterase 3</fullName>
    </submittedName>
</protein>
<feature type="domain" description="Acyl-CoA thioesterase-like C-terminal" evidence="2">
    <location>
        <begin position="137"/>
        <end position="267"/>
    </location>
</feature>
<accession>L7VYJ7</accession>
<feature type="domain" description="Acyl-CoA thioesterase-like N-terminal HotDog" evidence="1">
    <location>
        <begin position="29"/>
        <end position="111"/>
    </location>
</feature>
<dbReference type="Gene3D" id="2.40.160.210">
    <property type="entry name" value="Acyl-CoA thioesterase, double hotdog domain"/>
    <property type="match status" value="1"/>
</dbReference>
<dbReference type="InterPro" id="IPR049450">
    <property type="entry name" value="ACOT8-like_C"/>
</dbReference>
<dbReference type="InterPro" id="IPR029069">
    <property type="entry name" value="HotDog_dom_sf"/>
</dbReference>
<dbReference type="InterPro" id="IPR052389">
    <property type="entry name" value="Sec_Metab_Biosynth-Assoc"/>
</dbReference>
<dbReference type="SUPFAM" id="SSF54637">
    <property type="entry name" value="Thioesterase/thiol ester dehydrase-isomerase"/>
    <property type="match status" value="2"/>
</dbReference>
<sequence>MSQETPVSTFEQVSAVTPQPDGSFTAHIDERWTVVGNPNGGYLQGIMSRAAQAMSPHPHVITASTHFLRAPHTGPTVLTVHTLREGRNASQLRVDLLQDDEIKAETTFTFADLSSAEPQPQWASADLPVVGTEFAQCPRFVPPREVFPVEILHQVSLHLDAESLAFTAGSPRGLGKLSGWLELPESEPFSPASLLLAADVFPPATFDIDMSGWVPTLELTTYVRALPAPGPVHVTFEANLIAGNRVDESCTIHDSAGTIVAQSHQLAGIRLGGK</sequence>
<dbReference type="InterPro" id="IPR049449">
    <property type="entry name" value="TesB_ACOT8-like_N"/>
</dbReference>
<evidence type="ECO:0000259" key="1">
    <source>
        <dbReference type="Pfam" id="PF13622"/>
    </source>
</evidence>
<organism evidence="3">
    <name type="scientific">uncultured bacterium A1Q1_fos_2059</name>
    <dbReference type="NCBI Taxonomy" id="1256559"/>
    <lineage>
        <taxon>Bacteria</taxon>
        <taxon>environmental samples</taxon>
    </lineage>
</organism>
<dbReference type="PANTHER" id="PTHR38110:SF1">
    <property type="entry name" value="THIOESTERASE DOMAIN-CONTAINING PROTEIN"/>
    <property type="match status" value="1"/>
</dbReference>
<reference evidence="3" key="1">
    <citation type="submission" date="2012-09" db="EMBL/GenBank/DDBJ databases">
        <title>Metagenomic Characterization of a Microbial Community in Wastewater Detects High Levels of Antibiotic Resistance.</title>
        <authorList>
            <person name="Abrams M."/>
            <person name="Caldwell A."/>
            <person name="Vandaei E."/>
            <person name="Lee W."/>
            <person name="Perrott J."/>
            <person name="Khan S.Y."/>
            <person name="Ta J."/>
            <person name="Romero D."/>
            <person name="Nguyen V."/>
            <person name="Pourmand N."/>
            <person name="Ouverney C.C."/>
        </authorList>
    </citation>
    <scope>NUCLEOTIDE SEQUENCE</scope>
</reference>
<proteinExistence type="predicted"/>
<dbReference type="EMBL" id="JX649904">
    <property type="protein sequence ID" value="AGC72516.1"/>
    <property type="molecule type" value="Genomic_DNA"/>
</dbReference>